<evidence type="ECO:0000256" key="2">
    <source>
        <dbReference type="ARBA" id="ARBA00022730"/>
    </source>
</evidence>
<dbReference type="Pfam" id="PF01479">
    <property type="entry name" value="S4"/>
    <property type="match status" value="1"/>
</dbReference>
<reference evidence="12" key="1">
    <citation type="submission" date="2024-02" db="EMBL/GenBank/DDBJ databases">
        <title>Draft genome sequence of new strains in genus Ureaplasma.</title>
        <authorList>
            <person name="Nakajima Y."/>
            <person name="Segawa T."/>
        </authorList>
    </citation>
    <scope>NUCLEOTIDE SEQUENCE [LARGE SCALE GENOMIC DNA]</scope>
    <source>
        <strain evidence="12">OM1</strain>
    </source>
</reference>
<dbReference type="InterPro" id="IPR001912">
    <property type="entry name" value="Ribosomal_uS4_N"/>
</dbReference>
<dbReference type="InterPro" id="IPR005709">
    <property type="entry name" value="Ribosomal_uS4_bac-type"/>
</dbReference>
<evidence type="ECO:0000256" key="6">
    <source>
        <dbReference type="ARBA" id="ARBA00035254"/>
    </source>
</evidence>
<dbReference type="PANTHER" id="PTHR11831">
    <property type="entry name" value="30S 40S RIBOSOMAL PROTEIN"/>
    <property type="match status" value="1"/>
</dbReference>
<evidence type="ECO:0000256" key="9">
    <source>
        <dbReference type="SAM" id="MobiDB-lite"/>
    </source>
</evidence>
<feature type="domain" description="Small ribosomal subunit protein uS4 N-terminal" evidence="11">
    <location>
        <begin position="2"/>
        <end position="92"/>
    </location>
</feature>
<dbReference type="NCBIfam" id="TIGR01017">
    <property type="entry name" value="rpsD_bact"/>
    <property type="match status" value="1"/>
</dbReference>
<evidence type="ECO:0000313" key="13">
    <source>
        <dbReference type="Proteomes" id="UP001449582"/>
    </source>
</evidence>
<dbReference type="Gene3D" id="1.10.1050.10">
    <property type="entry name" value="Ribosomal Protein S4 Delta 41, Chain A, domain 1"/>
    <property type="match status" value="1"/>
</dbReference>
<dbReference type="EMBL" id="BAABQM010000001">
    <property type="protein sequence ID" value="GAA5414313.1"/>
    <property type="molecule type" value="Genomic_DNA"/>
</dbReference>
<dbReference type="Pfam" id="PF00163">
    <property type="entry name" value="Ribosomal_S4"/>
    <property type="match status" value="1"/>
</dbReference>
<evidence type="ECO:0000256" key="5">
    <source>
        <dbReference type="ARBA" id="ARBA00023274"/>
    </source>
</evidence>
<dbReference type="InterPro" id="IPR036986">
    <property type="entry name" value="S4_RNA-bd_sf"/>
</dbReference>
<comment type="similarity">
    <text evidence="1 7 8">Belongs to the universal ribosomal protein uS4 family.</text>
</comment>
<dbReference type="GO" id="GO:0005840">
    <property type="term" value="C:ribosome"/>
    <property type="evidence" value="ECO:0007669"/>
    <property type="project" value="UniProtKB-KW"/>
</dbReference>
<dbReference type="SUPFAM" id="SSF55174">
    <property type="entry name" value="Alpha-L RNA-binding motif"/>
    <property type="match status" value="1"/>
</dbReference>
<dbReference type="Gene3D" id="3.10.290.10">
    <property type="entry name" value="RNA-binding S4 domain"/>
    <property type="match status" value="1"/>
</dbReference>
<evidence type="ECO:0000256" key="3">
    <source>
        <dbReference type="ARBA" id="ARBA00022884"/>
    </source>
</evidence>
<feature type="domain" description="RNA-binding S4" evidence="10">
    <location>
        <begin position="93"/>
        <end position="157"/>
    </location>
</feature>
<name>A0ABP9UAY7_9BACT</name>
<dbReference type="SMART" id="SM00363">
    <property type="entry name" value="S4"/>
    <property type="match status" value="1"/>
</dbReference>
<dbReference type="InterPro" id="IPR022801">
    <property type="entry name" value="Ribosomal_uS4"/>
</dbReference>
<dbReference type="InterPro" id="IPR018079">
    <property type="entry name" value="Ribosomal_uS4_CS"/>
</dbReference>
<sequence>MRYTGSLYRKSRRLGFSLLENNKEFTKGKQRTSRPGQHGAKRAKLSNYGQQLQEKQKLMYLYGMNDRQFRRLFIIAKKRKGATTLNLLQVLESRLDSLVFRAGLAPTRRSARQIVTHNHVLVNGKKVNIPSIILNVGDKIAIAEKSKAMPLIANTQTAAAPFINLNREALEAEFIRLPEREELSSEINESYVVEWFNRLM</sequence>
<keyword evidence="13" id="KW-1185">Reference proteome</keyword>
<comment type="caution">
    <text evidence="12">The sequence shown here is derived from an EMBL/GenBank/DDBJ whole genome shotgun (WGS) entry which is preliminary data.</text>
</comment>
<comment type="function">
    <text evidence="7">One of the primary rRNA binding proteins, it binds directly to 16S rRNA where it nucleates assembly of the body of the 30S subunit.</text>
</comment>
<keyword evidence="4 7" id="KW-0689">Ribosomal protein</keyword>
<dbReference type="InterPro" id="IPR002942">
    <property type="entry name" value="S4_RNA-bd"/>
</dbReference>
<dbReference type="NCBIfam" id="NF003717">
    <property type="entry name" value="PRK05327.1"/>
    <property type="match status" value="1"/>
</dbReference>
<dbReference type="Proteomes" id="UP001449582">
    <property type="component" value="Unassembled WGS sequence"/>
</dbReference>
<dbReference type="PANTHER" id="PTHR11831:SF4">
    <property type="entry name" value="SMALL RIBOSOMAL SUBUNIT PROTEIN US4M"/>
    <property type="match status" value="1"/>
</dbReference>
<dbReference type="PROSITE" id="PS00632">
    <property type="entry name" value="RIBOSOMAL_S4"/>
    <property type="match status" value="1"/>
</dbReference>
<evidence type="ECO:0000256" key="8">
    <source>
        <dbReference type="RuleBase" id="RU003699"/>
    </source>
</evidence>
<comment type="subunit">
    <text evidence="7">Part of the 30S ribosomal subunit. Contacts protein S5. The interaction surface between S4 and S5 is involved in control of translational fidelity.</text>
</comment>
<dbReference type="SMART" id="SM01390">
    <property type="entry name" value="Ribosomal_S4"/>
    <property type="match status" value="1"/>
</dbReference>
<dbReference type="RefSeq" id="WP_353289479.1">
    <property type="nucleotide sequence ID" value="NZ_BAABQM010000001.1"/>
</dbReference>
<evidence type="ECO:0000259" key="11">
    <source>
        <dbReference type="SMART" id="SM01390"/>
    </source>
</evidence>
<evidence type="ECO:0000256" key="1">
    <source>
        <dbReference type="ARBA" id="ARBA00007465"/>
    </source>
</evidence>
<evidence type="ECO:0000256" key="7">
    <source>
        <dbReference type="HAMAP-Rule" id="MF_01306"/>
    </source>
</evidence>
<organism evidence="12 13">
    <name type="scientific">Ureaplasma ceti</name>
    <dbReference type="NCBI Taxonomy" id="3119530"/>
    <lineage>
        <taxon>Bacteria</taxon>
        <taxon>Bacillati</taxon>
        <taxon>Mycoplasmatota</taxon>
        <taxon>Mycoplasmoidales</taxon>
        <taxon>Mycoplasmoidaceae</taxon>
        <taxon>Ureaplasma</taxon>
    </lineage>
</organism>
<dbReference type="HAMAP" id="MF_01306_B">
    <property type="entry name" value="Ribosomal_uS4_B"/>
    <property type="match status" value="1"/>
</dbReference>
<proteinExistence type="inferred from homology"/>
<keyword evidence="2 7" id="KW-0699">rRNA-binding</keyword>
<keyword evidence="3 7" id="KW-0694">RNA-binding</keyword>
<evidence type="ECO:0000256" key="4">
    <source>
        <dbReference type="ARBA" id="ARBA00022980"/>
    </source>
</evidence>
<gene>
    <name evidence="7 12" type="primary">rpsD</name>
    <name evidence="12" type="ORF">UREOM_0240</name>
</gene>
<feature type="region of interest" description="Disordered" evidence="9">
    <location>
        <begin position="25"/>
        <end position="45"/>
    </location>
</feature>
<dbReference type="PROSITE" id="PS50889">
    <property type="entry name" value="S4"/>
    <property type="match status" value="1"/>
</dbReference>
<comment type="function">
    <text evidence="7">With S5 and S12 plays an important role in translational accuracy.</text>
</comment>
<evidence type="ECO:0000259" key="10">
    <source>
        <dbReference type="SMART" id="SM00363"/>
    </source>
</evidence>
<keyword evidence="5 7" id="KW-0687">Ribonucleoprotein</keyword>
<protein>
    <recommendedName>
        <fullName evidence="6 7">Small ribosomal subunit protein uS4</fullName>
    </recommendedName>
</protein>
<evidence type="ECO:0000313" key="12">
    <source>
        <dbReference type="EMBL" id="GAA5414313.1"/>
    </source>
</evidence>
<dbReference type="CDD" id="cd00165">
    <property type="entry name" value="S4"/>
    <property type="match status" value="1"/>
</dbReference>
<accession>A0ABP9UAY7</accession>